<reference evidence="2" key="4">
    <citation type="submission" date="2025-08" db="UniProtKB">
        <authorList>
            <consortium name="Ensembl"/>
        </authorList>
    </citation>
    <scope>IDENTIFICATION</scope>
</reference>
<evidence type="ECO:0000256" key="1">
    <source>
        <dbReference type="SAM" id="MobiDB-lite"/>
    </source>
</evidence>
<protein>
    <submittedName>
        <fullName evidence="2">Uncharacterized protein</fullName>
    </submittedName>
</protein>
<organism evidence="2 3">
    <name type="scientific">Callorhinchus milii</name>
    <name type="common">Ghost shark</name>
    <dbReference type="NCBI Taxonomy" id="7868"/>
    <lineage>
        <taxon>Eukaryota</taxon>
        <taxon>Metazoa</taxon>
        <taxon>Chordata</taxon>
        <taxon>Craniata</taxon>
        <taxon>Vertebrata</taxon>
        <taxon>Chondrichthyes</taxon>
        <taxon>Holocephali</taxon>
        <taxon>Chimaeriformes</taxon>
        <taxon>Callorhinchidae</taxon>
        <taxon>Callorhinchus</taxon>
    </lineage>
</organism>
<reference evidence="3" key="1">
    <citation type="journal article" date="2006" name="Science">
        <title>Ancient noncoding elements conserved in the human genome.</title>
        <authorList>
            <person name="Venkatesh B."/>
            <person name="Kirkness E.F."/>
            <person name="Loh Y.H."/>
            <person name="Halpern A.L."/>
            <person name="Lee A.P."/>
            <person name="Johnson J."/>
            <person name="Dandona N."/>
            <person name="Viswanathan L.D."/>
            <person name="Tay A."/>
            <person name="Venter J.C."/>
            <person name="Strausberg R.L."/>
            <person name="Brenner S."/>
        </authorList>
    </citation>
    <scope>NUCLEOTIDE SEQUENCE [LARGE SCALE GENOMIC DNA]</scope>
</reference>
<name>A0A4W3IFD9_CALMI</name>
<evidence type="ECO:0000313" key="2">
    <source>
        <dbReference type="Ensembl" id="ENSCMIP00000028969.1"/>
    </source>
</evidence>
<dbReference type="Proteomes" id="UP000314986">
    <property type="component" value="Unassembled WGS sequence"/>
</dbReference>
<dbReference type="Ensembl" id="ENSCMIT00000029430.1">
    <property type="protein sequence ID" value="ENSCMIP00000028969.1"/>
    <property type="gene ID" value="ENSCMIG00000012552.1"/>
</dbReference>
<accession>A0A4W3IFD9</accession>
<dbReference type="InParanoid" id="A0A4W3IFD9"/>
<dbReference type="AlphaFoldDB" id="A0A4W3IFD9"/>
<reference evidence="3" key="3">
    <citation type="journal article" date="2014" name="Nature">
        <title>Elephant shark genome provides unique insights into gnathostome evolution.</title>
        <authorList>
            <consortium name="International Elephant Shark Genome Sequencing Consortium"/>
            <person name="Venkatesh B."/>
            <person name="Lee A.P."/>
            <person name="Ravi V."/>
            <person name="Maurya A.K."/>
            <person name="Lian M.M."/>
            <person name="Swann J.B."/>
            <person name="Ohta Y."/>
            <person name="Flajnik M.F."/>
            <person name="Sutoh Y."/>
            <person name="Kasahara M."/>
            <person name="Hoon S."/>
            <person name="Gangu V."/>
            <person name="Roy S.W."/>
            <person name="Irimia M."/>
            <person name="Korzh V."/>
            <person name="Kondrychyn I."/>
            <person name="Lim Z.W."/>
            <person name="Tay B.H."/>
            <person name="Tohari S."/>
            <person name="Kong K.W."/>
            <person name="Ho S."/>
            <person name="Lorente-Galdos B."/>
            <person name="Quilez J."/>
            <person name="Marques-Bonet T."/>
            <person name="Raney B.J."/>
            <person name="Ingham P.W."/>
            <person name="Tay A."/>
            <person name="Hillier L.W."/>
            <person name="Minx P."/>
            <person name="Boehm T."/>
            <person name="Wilson R.K."/>
            <person name="Brenner S."/>
            <person name="Warren W.C."/>
        </authorList>
    </citation>
    <scope>NUCLEOTIDE SEQUENCE [LARGE SCALE GENOMIC DNA]</scope>
</reference>
<reference evidence="2" key="5">
    <citation type="submission" date="2025-09" db="UniProtKB">
        <authorList>
            <consortium name="Ensembl"/>
        </authorList>
    </citation>
    <scope>IDENTIFICATION</scope>
</reference>
<keyword evidence="3" id="KW-1185">Reference proteome</keyword>
<evidence type="ECO:0000313" key="3">
    <source>
        <dbReference type="Proteomes" id="UP000314986"/>
    </source>
</evidence>
<feature type="region of interest" description="Disordered" evidence="1">
    <location>
        <begin position="1"/>
        <end position="38"/>
    </location>
</feature>
<reference evidence="3" key="2">
    <citation type="journal article" date="2007" name="PLoS Biol.">
        <title>Survey sequencing and comparative analysis of the elephant shark (Callorhinchus milii) genome.</title>
        <authorList>
            <person name="Venkatesh B."/>
            <person name="Kirkness E.F."/>
            <person name="Loh Y.H."/>
            <person name="Halpern A.L."/>
            <person name="Lee A.P."/>
            <person name="Johnson J."/>
            <person name="Dandona N."/>
            <person name="Viswanathan L.D."/>
            <person name="Tay A."/>
            <person name="Venter J.C."/>
            <person name="Strausberg R.L."/>
            <person name="Brenner S."/>
        </authorList>
    </citation>
    <scope>NUCLEOTIDE SEQUENCE [LARGE SCALE GENOMIC DNA]</scope>
</reference>
<proteinExistence type="predicted"/>
<sequence length="67" mass="7424">LLLFPTPSPHKRGSEEEGPSVQLTRASRKPAQGLGETPKMGVLWTNRSIVAPIVKRVRLNLIRTYSS</sequence>